<dbReference type="NCBIfam" id="TIGR00174">
    <property type="entry name" value="miaA"/>
    <property type="match status" value="1"/>
</dbReference>
<dbReference type="InterPro" id="IPR018022">
    <property type="entry name" value="IPT"/>
</dbReference>
<keyword evidence="4 6" id="KW-0067">ATP-binding</keyword>
<dbReference type="RefSeq" id="WP_218317820.1">
    <property type="nucleotide sequence ID" value="NZ_JAGSPB010000003.1"/>
</dbReference>
<sequence length="318" mass="35151">MSTKKTPKSSSQDRLALIAGPTASGKSAIALELAEARAQVKLDTWIINADSMQVYKDIPILSAGPSEKDRKKHPHRLYGEWDGAESCSAAEWARRAKDVIAEAHKAGTLPVLVGGTGMYMRVLLEGIAPIPAIDPEIREVARSLDTQSAYSALMIEDPQRAAELEPGDSQRIARALEVKRSTGVTLGDWQLAKTGGIGDYVDLHAAVVLPERQWVYDRCEQRFEAMLKEGAIAEVEALLKRDLSPEMPVMRAIGVPEIAAFLADEIDRDTLIARGAQATRNYAKRQFTWFRRQTPDDWANIESENIDIKDVFASILRE</sequence>
<dbReference type="Proteomes" id="UP000699975">
    <property type="component" value="Unassembled WGS sequence"/>
</dbReference>
<comment type="caution">
    <text evidence="10">The sequence shown here is derived from an EMBL/GenBank/DDBJ whole genome shotgun (WGS) entry which is preliminary data.</text>
</comment>
<feature type="site" description="Interaction with substrate tRNA" evidence="6">
    <location>
        <position position="138"/>
    </location>
</feature>
<comment type="similarity">
    <text evidence="6 9">Belongs to the IPP transferase family.</text>
</comment>
<comment type="caution">
    <text evidence="6">Lacks conserved residue(s) required for the propagation of feature annotation.</text>
</comment>
<comment type="cofactor">
    <cofactor evidence="1 6">
        <name>Mg(2+)</name>
        <dbReference type="ChEBI" id="CHEBI:18420"/>
    </cofactor>
</comment>
<evidence type="ECO:0000256" key="1">
    <source>
        <dbReference type="ARBA" id="ARBA00001946"/>
    </source>
</evidence>
<keyword evidence="2 6" id="KW-0808">Transferase</keyword>
<dbReference type="Pfam" id="PF01715">
    <property type="entry name" value="IPPT"/>
    <property type="match status" value="1"/>
</dbReference>
<feature type="binding site" evidence="6">
    <location>
        <begin position="20"/>
        <end position="27"/>
    </location>
    <ligand>
        <name>ATP</name>
        <dbReference type="ChEBI" id="CHEBI:30616"/>
    </ligand>
</feature>
<accession>A0ABS6SS39</accession>
<dbReference type="PANTHER" id="PTHR11088:SF60">
    <property type="entry name" value="TRNA DIMETHYLALLYLTRANSFERASE"/>
    <property type="match status" value="1"/>
</dbReference>
<dbReference type="EC" id="2.5.1.75" evidence="6"/>
<protein>
    <recommendedName>
        <fullName evidence="6">tRNA dimethylallyltransferase</fullName>
        <ecNumber evidence="6">2.5.1.75</ecNumber>
    </recommendedName>
    <alternativeName>
        <fullName evidence="6">Dimethylallyl diphosphate:tRNA dimethylallyltransferase</fullName>
        <shortName evidence="6">DMAPP:tRNA dimethylallyltransferase</shortName>
        <shortName evidence="6">DMATase</shortName>
    </alternativeName>
    <alternativeName>
        <fullName evidence="6">Isopentenyl-diphosphate:tRNA isopentenyltransferase</fullName>
        <shortName evidence="6">IPP transferase</shortName>
        <shortName evidence="6">IPPT</shortName>
        <shortName evidence="6">IPTase</shortName>
    </alternativeName>
</protein>
<feature type="binding site" evidence="6">
    <location>
        <begin position="22"/>
        <end position="27"/>
    </location>
    <ligand>
        <name>substrate</name>
    </ligand>
</feature>
<gene>
    <name evidence="6 10" type="primary">miaA</name>
    <name evidence="10" type="ORF">KCG45_13430</name>
</gene>
<dbReference type="EMBL" id="JAGSPB010000003">
    <property type="protein sequence ID" value="MBV7267188.1"/>
    <property type="molecule type" value="Genomic_DNA"/>
</dbReference>
<dbReference type="PANTHER" id="PTHR11088">
    <property type="entry name" value="TRNA DIMETHYLALLYLTRANSFERASE"/>
    <property type="match status" value="1"/>
</dbReference>
<evidence type="ECO:0000256" key="3">
    <source>
        <dbReference type="ARBA" id="ARBA00022741"/>
    </source>
</evidence>
<evidence type="ECO:0000256" key="4">
    <source>
        <dbReference type="ARBA" id="ARBA00022840"/>
    </source>
</evidence>
<dbReference type="InterPro" id="IPR039657">
    <property type="entry name" value="Dimethylallyltransferase"/>
</dbReference>
<keyword evidence="3 6" id="KW-0547">Nucleotide-binding</keyword>
<name>A0ABS6SS39_9SPHN</name>
<evidence type="ECO:0000256" key="2">
    <source>
        <dbReference type="ARBA" id="ARBA00022679"/>
    </source>
</evidence>
<keyword evidence="11" id="KW-1185">Reference proteome</keyword>
<evidence type="ECO:0000256" key="6">
    <source>
        <dbReference type="HAMAP-Rule" id="MF_00185"/>
    </source>
</evidence>
<feature type="region of interest" description="Interaction with substrate tRNA" evidence="6">
    <location>
        <begin position="50"/>
        <end position="53"/>
    </location>
</feature>
<dbReference type="HAMAP" id="MF_00185">
    <property type="entry name" value="IPP_trans"/>
    <property type="match status" value="1"/>
</dbReference>
<dbReference type="GO" id="GO:0052381">
    <property type="term" value="F:tRNA dimethylallyltransferase activity"/>
    <property type="evidence" value="ECO:0007669"/>
    <property type="project" value="UniProtKB-EC"/>
</dbReference>
<evidence type="ECO:0000256" key="9">
    <source>
        <dbReference type="RuleBase" id="RU003785"/>
    </source>
</evidence>
<comment type="subunit">
    <text evidence="6">Monomer.</text>
</comment>
<evidence type="ECO:0000256" key="7">
    <source>
        <dbReference type="RuleBase" id="RU003783"/>
    </source>
</evidence>
<comment type="function">
    <text evidence="6 8">Catalyzes the transfer of a dimethylallyl group onto the adenine at position 37 in tRNAs that read codons beginning with uridine, leading to the formation of N6-(dimethylallyl)adenosine (i(6)A).</text>
</comment>
<dbReference type="CDD" id="cd02019">
    <property type="entry name" value="NK"/>
    <property type="match status" value="1"/>
</dbReference>
<evidence type="ECO:0000313" key="10">
    <source>
        <dbReference type="EMBL" id="MBV7267188.1"/>
    </source>
</evidence>
<feature type="region of interest" description="Interaction with substrate tRNA" evidence="6">
    <location>
        <begin position="170"/>
        <end position="174"/>
    </location>
</feature>
<feature type="site" description="Interaction with substrate tRNA" evidence="6">
    <location>
        <position position="116"/>
    </location>
</feature>
<comment type="catalytic activity">
    <reaction evidence="6 7">
        <text>adenosine(37) in tRNA + dimethylallyl diphosphate = N(6)-dimethylallyladenosine(37) in tRNA + diphosphate</text>
        <dbReference type="Rhea" id="RHEA:26482"/>
        <dbReference type="Rhea" id="RHEA-COMP:10162"/>
        <dbReference type="Rhea" id="RHEA-COMP:10375"/>
        <dbReference type="ChEBI" id="CHEBI:33019"/>
        <dbReference type="ChEBI" id="CHEBI:57623"/>
        <dbReference type="ChEBI" id="CHEBI:74411"/>
        <dbReference type="ChEBI" id="CHEBI:74415"/>
        <dbReference type="EC" id="2.5.1.75"/>
    </reaction>
</comment>
<reference evidence="10 11" key="1">
    <citation type="submission" date="2021-04" db="EMBL/GenBank/DDBJ databases">
        <authorList>
            <person name="Pira H."/>
            <person name="Risdian C."/>
            <person name="Wink J."/>
        </authorList>
    </citation>
    <scope>NUCLEOTIDE SEQUENCE [LARGE SCALE GENOMIC DNA]</scope>
    <source>
        <strain evidence="10 11">WH131</strain>
    </source>
</reference>
<keyword evidence="5 6" id="KW-0460">Magnesium</keyword>
<organism evidence="10 11">
    <name type="scientific">Erythrobacter ani</name>
    <dbReference type="NCBI Taxonomy" id="2827235"/>
    <lineage>
        <taxon>Bacteria</taxon>
        <taxon>Pseudomonadati</taxon>
        <taxon>Pseudomonadota</taxon>
        <taxon>Alphaproteobacteria</taxon>
        <taxon>Sphingomonadales</taxon>
        <taxon>Erythrobacteraceae</taxon>
        <taxon>Erythrobacter/Porphyrobacter group</taxon>
        <taxon>Erythrobacter</taxon>
    </lineage>
</organism>
<evidence type="ECO:0000256" key="8">
    <source>
        <dbReference type="RuleBase" id="RU003784"/>
    </source>
</evidence>
<keyword evidence="6 7" id="KW-0819">tRNA processing</keyword>
<proteinExistence type="inferred from homology"/>
<evidence type="ECO:0000313" key="11">
    <source>
        <dbReference type="Proteomes" id="UP000699975"/>
    </source>
</evidence>
<evidence type="ECO:0000256" key="5">
    <source>
        <dbReference type="ARBA" id="ARBA00022842"/>
    </source>
</evidence>